<accession>A0A3Q9RS38</accession>
<evidence type="ECO:0000313" key="1">
    <source>
        <dbReference type="EMBL" id="AZV45483.1"/>
    </source>
</evidence>
<organism evidence="1 2">
    <name type="scientific">Peribacillus asahii</name>
    <dbReference type="NCBI Taxonomy" id="228899"/>
    <lineage>
        <taxon>Bacteria</taxon>
        <taxon>Bacillati</taxon>
        <taxon>Bacillota</taxon>
        <taxon>Bacilli</taxon>
        <taxon>Bacillales</taxon>
        <taxon>Bacillaceae</taxon>
        <taxon>Peribacillus</taxon>
    </lineage>
</organism>
<sequence length="92" mass="10161">MQISSKQVLEKMEELVARAKQADSEDALKGYIMAVQALCEVMVNEQPPTSSLHISQPVKQMTTMQPMQHTTTVPITERVKVEGANGSSLLDF</sequence>
<proteinExistence type="predicted"/>
<dbReference type="Proteomes" id="UP000283095">
    <property type="component" value="Chromosome"/>
</dbReference>
<dbReference type="InterPro" id="IPR035218">
    <property type="entry name" value="DUF5327"/>
</dbReference>
<dbReference type="Pfam" id="PF17261">
    <property type="entry name" value="DUF5327"/>
    <property type="match status" value="1"/>
</dbReference>
<gene>
    <name evidence="1" type="ORF">BAOM_4925</name>
</gene>
<dbReference type="RefSeq" id="WP_252282858.1">
    <property type="nucleotide sequence ID" value="NZ_CP026095.1"/>
</dbReference>
<evidence type="ECO:0000313" key="2">
    <source>
        <dbReference type="Proteomes" id="UP000283095"/>
    </source>
</evidence>
<dbReference type="EMBL" id="CP026095">
    <property type="protein sequence ID" value="AZV45483.1"/>
    <property type="molecule type" value="Genomic_DNA"/>
</dbReference>
<dbReference type="AlphaFoldDB" id="A0A3Q9RS38"/>
<dbReference type="KEGG" id="pasa:BAOM_4925"/>
<protein>
    <submittedName>
        <fullName evidence="1">Uncharacterized protein</fullName>
    </submittedName>
</protein>
<reference evidence="1 2" key="1">
    <citation type="submission" date="2018-01" db="EMBL/GenBank/DDBJ databases">
        <title>Bacillus asahii Genome sequencing and assembly.</title>
        <authorList>
            <person name="Jiang H."/>
            <person name="Feng Y."/>
            <person name="Zhao F."/>
            <person name="Lin X."/>
        </authorList>
    </citation>
    <scope>NUCLEOTIDE SEQUENCE [LARGE SCALE GENOMIC DNA]</scope>
    <source>
        <strain evidence="1 2">OM18</strain>
    </source>
</reference>
<name>A0A3Q9RS38_9BACI</name>